<dbReference type="InterPro" id="IPR022138">
    <property type="entry name" value="DUF3670"/>
</dbReference>
<evidence type="ECO:0000259" key="2">
    <source>
        <dbReference type="PROSITE" id="PS51192"/>
    </source>
</evidence>
<dbReference type="InterPro" id="IPR000330">
    <property type="entry name" value="SNF2_N"/>
</dbReference>
<dbReference type="SMART" id="SM00490">
    <property type="entry name" value="HELICc"/>
    <property type="match status" value="1"/>
</dbReference>
<keyword evidence="4" id="KW-0547">Nucleotide-binding</keyword>
<dbReference type="InterPro" id="IPR014001">
    <property type="entry name" value="Helicase_ATP-bd"/>
</dbReference>
<dbReference type="EC" id="3.6.4.-" evidence="4"/>
<dbReference type="InterPro" id="IPR038718">
    <property type="entry name" value="SNF2-like_sf"/>
</dbReference>
<dbReference type="Pfam" id="PF00271">
    <property type="entry name" value="Helicase_C"/>
    <property type="match status" value="1"/>
</dbReference>
<organism evidence="4 5">
    <name type="scientific">Streptomyces lanatus</name>
    <dbReference type="NCBI Taxonomy" id="66900"/>
    <lineage>
        <taxon>Bacteria</taxon>
        <taxon>Bacillati</taxon>
        <taxon>Actinomycetota</taxon>
        <taxon>Actinomycetes</taxon>
        <taxon>Kitasatosporales</taxon>
        <taxon>Streptomycetaceae</taxon>
        <taxon>Streptomyces</taxon>
    </lineage>
</organism>
<reference evidence="4 5" key="1">
    <citation type="submission" date="2024-06" db="EMBL/GenBank/DDBJ databases">
        <title>The Natural Products Discovery Center: Release of the First 8490 Sequenced Strains for Exploring Actinobacteria Biosynthetic Diversity.</title>
        <authorList>
            <person name="Kalkreuter E."/>
            <person name="Kautsar S.A."/>
            <person name="Yang D."/>
            <person name="Bader C.D."/>
            <person name="Teijaro C.N."/>
            <person name="Fluegel L."/>
            <person name="Davis C.M."/>
            <person name="Simpson J.R."/>
            <person name="Lauterbach L."/>
            <person name="Steele A.D."/>
            <person name="Gui C."/>
            <person name="Meng S."/>
            <person name="Li G."/>
            <person name="Viehrig K."/>
            <person name="Ye F."/>
            <person name="Su P."/>
            <person name="Kiefer A.F."/>
            <person name="Nichols A."/>
            <person name="Cepeda A.J."/>
            <person name="Yan W."/>
            <person name="Fan B."/>
            <person name="Jiang Y."/>
            <person name="Adhikari A."/>
            <person name="Zheng C.-J."/>
            <person name="Schuster L."/>
            <person name="Cowan T.M."/>
            <person name="Smanski M.J."/>
            <person name="Chevrette M.G."/>
            <person name="De Carvalho L.P.S."/>
            <person name="Shen B."/>
        </authorList>
    </citation>
    <scope>NUCLEOTIDE SEQUENCE [LARGE SCALE GENOMIC DNA]</scope>
    <source>
        <strain evidence="4 5">NPDC000155</strain>
    </source>
</reference>
<dbReference type="InterPro" id="IPR027417">
    <property type="entry name" value="P-loop_NTPase"/>
</dbReference>
<proteinExistence type="predicted"/>
<dbReference type="GO" id="GO:0004386">
    <property type="term" value="F:helicase activity"/>
    <property type="evidence" value="ECO:0007669"/>
    <property type="project" value="UniProtKB-KW"/>
</dbReference>
<accession>A0ABV1XUN9</accession>
<evidence type="ECO:0000313" key="5">
    <source>
        <dbReference type="Proteomes" id="UP001486207"/>
    </source>
</evidence>
<keyword evidence="1 4" id="KW-0378">Hydrolase</keyword>
<dbReference type="PROSITE" id="PS51194">
    <property type="entry name" value="HELICASE_CTER"/>
    <property type="match status" value="1"/>
</dbReference>
<comment type="caution">
    <text evidence="4">The sequence shown here is derived from an EMBL/GenBank/DDBJ whole genome shotgun (WGS) entry which is preliminary data.</text>
</comment>
<dbReference type="SUPFAM" id="SSF52540">
    <property type="entry name" value="P-loop containing nucleoside triphosphate hydrolases"/>
    <property type="match status" value="2"/>
</dbReference>
<dbReference type="Pfam" id="PF12419">
    <property type="entry name" value="DUF3670"/>
    <property type="match status" value="1"/>
</dbReference>
<evidence type="ECO:0000256" key="1">
    <source>
        <dbReference type="ARBA" id="ARBA00022801"/>
    </source>
</evidence>
<sequence length="950" mass="102431">MPRLPEATPSEISELIDCRAVFVPSDPARTGRVAFWRADGSAVPPVAAGSVEELDVVLPGDDGVELVTVPAVLLPVRAALPVLTRARTSARAPRAGAFWGAAAVLALQCVARGLLLPGLSADDHDAWRAGPLRPEDIDRIRALAAAMPPEAHAVPLNGMVPPRLPDPERLLRAFLDAVADALPRSPAAALVTGGPAYAAQEPQHVPALRAWAADVAAGHDAGVRLSLRLEVSGLDEADQDAGALSFRAVLQVHSVSDPTLVADAADVWTGSDAFGPGARMDALLALRRAARAWAPLTRLLSAAVPDSAELADDEVTDLLREGARVLAGAGVDVHWPKHLARELTARAVIGPPDDESAPTRLTSDTPSFLSADALLAFNWSFALGNQRLTREELDRLAEANRPVVRLRDQWVLVDPQEVRSARAQQDHKVTPIDALGAALTGSTEVDGRQVEVRSTGWLAALRERLADPEGQEPVGQPAALTATLRDYQRRGLSWLAHMTSLGLGCCLADDMGLGKTITLIALHLHRQSDASSAGPTLVVCPTSLMGNWQREIEKFAPGTRVRRFHGSRRDLGSVADGEFVLTTYGTMRLDAGRLAEVTWGMVVADEAQHVKNPYSATARELRSIGARARVALTGTPVENNLSELWAILDWTTPGLLGRLGTFRARYAQVIEGGQDPAAAERLARLVRPFLLRRRKSDPGIAPELPPKTETDRAVSLTAEQAGLYEAVVRETLMEIAEADSMARRGLIVKLLTGLKQICNHPAQYLKEERPRITGRSGKLELLDELLDTILSEEAGVLVFTQYVRMGRLIQEHLAARGVPSQFLHGGTSVAERETLVRRFQDGEVPVFLLSLKAAGTGLNLTRAEHVVHYDRWWNPAVEAQATDRAYRIGQTRPVQVHRLIAEGTIEDRIADMLSRKRELADAVLGAGEAALTELTDAELADLVELRGGTR</sequence>
<dbReference type="PROSITE" id="PS51192">
    <property type="entry name" value="HELICASE_ATP_BIND_1"/>
    <property type="match status" value="1"/>
</dbReference>
<protein>
    <submittedName>
        <fullName evidence="4">DEAD/DEAH box helicase</fullName>
        <ecNumber evidence="4">3.6.4.-</ecNumber>
    </submittedName>
</protein>
<dbReference type="Pfam" id="PF00176">
    <property type="entry name" value="SNF2-rel_dom"/>
    <property type="match status" value="1"/>
</dbReference>
<feature type="domain" description="Helicase C-terminal" evidence="3">
    <location>
        <begin position="781"/>
        <end position="935"/>
    </location>
</feature>
<evidence type="ECO:0000313" key="4">
    <source>
        <dbReference type="EMBL" id="MER7375153.1"/>
    </source>
</evidence>
<dbReference type="SMART" id="SM00487">
    <property type="entry name" value="DEXDc"/>
    <property type="match status" value="1"/>
</dbReference>
<dbReference type="InterPro" id="IPR049730">
    <property type="entry name" value="SNF2/RAD54-like_C"/>
</dbReference>
<dbReference type="RefSeq" id="WP_190072139.1">
    <property type="nucleotide sequence ID" value="NZ_BNBM01000009.1"/>
</dbReference>
<feature type="domain" description="Helicase ATP-binding" evidence="2">
    <location>
        <begin position="496"/>
        <end position="654"/>
    </location>
</feature>
<dbReference type="InterPro" id="IPR001650">
    <property type="entry name" value="Helicase_C-like"/>
</dbReference>
<dbReference type="EMBL" id="JBEPFB010000009">
    <property type="protein sequence ID" value="MER7375153.1"/>
    <property type="molecule type" value="Genomic_DNA"/>
</dbReference>
<dbReference type="Gene3D" id="3.40.50.300">
    <property type="entry name" value="P-loop containing nucleotide triphosphate hydrolases"/>
    <property type="match status" value="1"/>
</dbReference>
<keyword evidence="4" id="KW-0347">Helicase</keyword>
<keyword evidence="4" id="KW-0067">ATP-binding</keyword>
<dbReference type="Proteomes" id="UP001486207">
    <property type="component" value="Unassembled WGS sequence"/>
</dbReference>
<dbReference type="PANTHER" id="PTHR10799">
    <property type="entry name" value="SNF2/RAD54 HELICASE FAMILY"/>
    <property type="match status" value="1"/>
</dbReference>
<keyword evidence="5" id="KW-1185">Reference proteome</keyword>
<dbReference type="GO" id="GO:0016787">
    <property type="term" value="F:hydrolase activity"/>
    <property type="evidence" value="ECO:0007669"/>
    <property type="project" value="UniProtKB-KW"/>
</dbReference>
<gene>
    <name evidence="4" type="ORF">ABT384_21200</name>
</gene>
<dbReference type="Gene3D" id="3.40.50.10810">
    <property type="entry name" value="Tandem AAA-ATPase domain"/>
    <property type="match status" value="1"/>
</dbReference>
<name>A0ABV1XUN9_9ACTN</name>
<evidence type="ECO:0000259" key="3">
    <source>
        <dbReference type="PROSITE" id="PS51194"/>
    </source>
</evidence>
<dbReference type="CDD" id="cd18793">
    <property type="entry name" value="SF2_C_SNF"/>
    <property type="match status" value="1"/>
</dbReference>